<comment type="caution">
    <text evidence="3">The sequence shown here is derived from an EMBL/GenBank/DDBJ whole genome shotgun (WGS) entry which is preliminary data.</text>
</comment>
<dbReference type="InterPro" id="IPR013216">
    <property type="entry name" value="Methyltransf_11"/>
</dbReference>
<gene>
    <name evidence="3" type="ORF">GDO81_005033</name>
</gene>
<keyword evidence="1" id="KW-0812">Transmembrane</keyword>
<keyword evidence="1" id="KW-1133">Transmembrane helix</keyword>
<dbReference type="InterPro" id="IPR029063">
    <property type="entry name" value="SAM-dependent_MTases_sf"/>
</dbReference>
<organism evidence="3 4">
    <name type="scientific">Engystomops pustulosus</name>
    <name type="common">Tungara frog</name>
    <name type="synonym">Physalaemus pustulosus</name>
    <dbReference type="NCBI Taxonomy" id="76066"/>
    <lineage>
        <taxon>Eukaryota</taxon>
        <taxon>Metazoa</taxon>
        <taxon>Chordata</taxon>
        <taxon>Craniata</taxon>
        <taxon>Vertebrata</taxon>
        <taxon>Euteleostomi</taxon>
        <taxon>Amphibia</taxon>
        <taxon>Batrachia</taxon>
        <taxon>Anura</taxon>
        <taxon>Neobatrachia</taxon>
        <taxon>Hyloidea</taxon>
        <taxon>Leptodactylidae</taxon>
        <taxon>Leiuperinae</taxon>
        <taxon>Engystomops</taxon>
    </lineage>
</organism>
<dbReference type="GO" id="GO:0008757">
    <property type="term" value="F:S-adenosylmethionine-dependent methyltransferase activity"/>
    <property type="evidence" value="ECO:0007669"/>
    <property type="project" value="InterPro"/>
</dbReference>
<protein>
    <recommendedName>
        <fullName evidence="2">Methyltransferase type 11 domain-containing protein</fullName>
    </recommendedName>
</protein>
<evidence type="ECO:0000259" key="2">
    <source>
        <dbReference type="Pfam" id="PF08241"/>
    </source>
</evidence>
<dbReference type="Proteomes" id="UP000824782">
    <property type="component" value="Unassembled WGS sequence"/>
</dbReference>
<sequence length="245" mass="28033">MSVVIFLLQFIVAIIMLPLHILNFLGIWDSFTKKYFPYFLSKFSETYNKLMDKEKRNLFSNISDFSRPSKELRLLEIGCGTGANFKFYPRGSKVTCLDINPNFQKFLSKSQAENDHLTYERFVVASADNMTSVSDGSMDAVVCTLLACSVPNIPAILKEIQRVLRPGGVFYFIEHVADTDESSWICFFQKVLNPSWKIIFDGCSIRKTTWKDLENAKFSKLNLRHINAPTSMKLINPHIIGYAVK</sequence>
<name>A0AAV7CLL4_ENGPU</name>
<accession>A0AAV7CLL4</accession>
<feature type="domain" description="Methyltransferase type 11" evidence="2">
    <location>
        <begin position="75"/>
        <end position="172"/>
    </location>
</feature>
<evidence type="ECO:0000313" key="3">
    <source>
        <dbReference type="EMBL" id="KAG8585451.1"/>
    </source>
</evidence>
<feature type="transmembrane region" description="Helical" evidence="1">
    <location>
        <begin position="6"/>
        <end position="28"/>
    </location>
</feature>
<keyword evidence="4" id="KW-1185">Reference proteome</keyword>
<reference evidence="3" key="1">
    <citation type="thesis" date="2020" institute="ProQuest LLC" country="789 East Eisenhower Parkway, Ann Arbor, MI, USA">
        <title>Comparative Genomics and Chromosome Evolution.</title>
        <authorList>
            <person name="Mudd A.B."/>
        </authorList>
    </citation>
    <scope>NUCLEOTIDE SEQUENCE</scope>
    <source>
        <strain evidence="3">237g6f4</strain>
        <tissue evidence="3">Blood</tissue>
    </source>
</reference>
<evidence type="ECO:0000313" key="4">
    <source>
        <dbReference type="Proteomes" id="UP000824782"/>
    </source>
</evidence>
<dbReference type="PANTHER" id="PTHR45036">
    <property type="entry name" value="METHYLTRANSFERASE LIKE 7B"/>
    <property type="match status" value="1"/>
</dbReference>
<dbReference type="CDD" id="cd02440">
    <property type="entry name" value="AdoMet_MTases"/>
    <property type="match status" value="1"/>
</dbReference>
<keyword evidence="1" id="KW-0472">Membrane</keyword>
<dbReference type="SUPFAM" id="SSF53335">
    <property type="entry name" value="S-adenosyl-L-methionine-dependent methyltransferases"/>
    <property type="match status" value="1"/>
</dbReference>
<evidence type="ECO:0000256" key="1">
    <source>
        <dbReference type="SAM" id="Phobius"/>
    </source>
</evidence>
<dbReference type="Pfam" id="PF08241">
    <property type="entry name" value="Methyltransf_11"/>
    <property type="match status" value="1"/>
</dbReference>
<dbReference type="AlphaFoldDB" id="A0AAV7CLL4"/>
<dbReference type="InterPro" id="IPR052356">
    <property type="entry name" value="Thiol_S-MT"/>
</dbReference>
<dbReference type="EMBL" id="WNYA01000002">
    <property type="protein sequence ID" value="KAG8585451.1"/>
    <property type="molecule type" value="Genomic_DNA"/>
</dbReference>
<dbReference type="PANTHER" id="PTHR45036:SF1">
    <property type="entry name" value="METHYLTRANSFERASE LIKE 7A"/>
    <property type="match status" value="1"/>
</dbReference>
<proteinExistence type="predicted"/>
<dbReference type="Gene3D" id="3.40.50.150">
    <property type="entry name" value="Vaccinia Virus protein VP39"/>
    <property type="match status" value="1"/>
</dbReference>